<dbReference type="AlphaFoldDB" id="A0A5D2NHM4"/>
<gene>
    <name evidence="1" type="ORF">ES332_A11G352900v1</name>
</gene>
<protein>
    <submittedName>
        <fullName evidence="1">Uncharacterized protein</fullName>
    </submittedName>
</protein>
<evidence type="ECO:0000313" key="1">
    <source>
        <dbReference type="EMBL" id="TYI03628.1"/>
    </source>
</evidence>
<evidence type="ECO:0000313" key="2">
    <source>
        <dbReference type="Proteomes" id="UP000322667"/>
    </source>
</evidence>
<name>A0A5D2NHM4_GOSTO</name>
<proteinExistence type="predicted"/>
<dbReference type="EMBL" id="CM017620">
    <property type="protein sequence ID" value="TYI03628.1"/>
    <property type="molecule type" value="Genomic_DNA"/>
</dbReference>
<reference evidence="1 2" key="1">
    <citation type="submission" date="2019-07" db="EMBL/GenBank/DDBJ databases">
        <title>WGS assembly of Gossypium tomentosum.</title>
        <authorList>
            <person name="Chen Z.J."/>
            <person name="Sreedasyam A."/>
            <person name="Ando A."/>
            <person name="Song Q."/>
            <person name="De L."/>
            <person name="Hulse-Kemp A."/>
            <person name="Ding M."/>
            <person name="Ye W."/>
            <person name="Kirkbride R."/>
            <person name="Jenkins J."/>
            <person name="Plott C."/>
            <person name="Lovell J."/>
            <person name="Lin Y.-M."/>
            <person name="Vaughn R."/>
            <person name="Liu B."/>
            <person name="Li W."/>
            <person name="Simpson S."/>
            <person name="Scheffler B."/>
            <person name="Saski C."/>
            <person name="Grover C."/>
            <person name="Hu G."/>
            <person name="Conover J."/>
            <person name="Carlson J."/>
            <person name="Shu S."/>
            <person name="Boston L."/>
            <person name="Williams M."/>
            <person name="Peterson D."/>
            <person name="Mcgee K."/>
            <person name="Jones D."/>
            <person name="Wendel J."/>
            <person name="Stelly D."/>
            <person name="Grimwood J."/>
            <person name="Schmutz J."/>
        </authorList>
    </citation>
    <scope>NUCLEOTIDE SEQUENCE [LARGE SCALE GENOMIC DNA]</scope>
    <source>
        <strain evidence="1">7179.01</strain>
    </source>
</reference>
<organism evidence="1 2">
    <name type="scientific">Gossypium tomentosum</name>
    <name type="common">Hawaiian cotton</name>
    <name type="synonym">Gossypium sandvicense</name>
    <dbReference type="NCBI Taxonomy" id="34277"/>
    <lineage>
        <taxon>Eukaryota</taxon>
        <taxon>Viridiplantae</taxon>
        <taxon>Streptophyta</taxon>
        <taxon>Embryophyta</taxon>
        <taxon>Tracheophyta</taxon>
        <taxon>Spermatophyta</taxon>
        <taxon>Magnoliopsida</taxon>
        <taxon>eudicotyledons</taxon>
        <taxon>Gunneridae</taxon>
        <taxon>Pentapetalae</taxon>
        <taxon>rosids</taxon>
        <taxon>malvids</taxon>
        <taxon>Malvales</taxon>
        <taxon>Malvaceae</taxon>
        <taxon>Malvoideae</taxon>
        <taxon>Gossypium</taxon>
    </lineage>
</organism>
<dbReference type="Proteomes" id="UP000322667">
    <property type="component" value="Chromosome A11"/>
</dbReference>
<sequence length="64" mass="7345">MKSEWIEYDADVRAFNCYRLAENISAITLLKTQLKAFANSRNEFVLLYLEMKSQNGSANKDPAL</sequence>
<accession>A0A5D2NHM4</accession>
<keyword evidence="2" id="KW-1185">Reference proteome</keyword>